<evidence type="ECO:0000256" key="1">
    <source>
        <dbReference type="SAM" id="SignalP"/>
    </source>
</evidence>
<comment type="caution">
    <text evidence="2">The sequence shown here is derived from an EMBL/GenBank/DDBJ whole genome shotgun (WGS) entry which is preliminary data.</text>
</comment>
<dbReference type="RefSeq" id="WP_386736422.1">
    <property type="nucleotide sequence ID" value="NZ_JBHRXI010000016.1"/>
</dbReference>
<name>A0ABV7TKY5_9RHOB</name>
<evidence type="ECO:0000313" key="2">
    <source>
        <dbReference type="EMBL" id="MFC3615159.1"/>
    </source>
</evidence>
<evidence type="ECO:0008006" key="4">
    <source>
        <dbReference type="Google" id="ProtNLM"/>
    </source>
</evidence>
<gene>
    <name evidence="2" type="ORF">ACFORG_15445</name>
</gene>
<accession>A0ABV7TKY5</accession>
<keyword evidence="3" id="KW-1185">Reference proteome</keyword>
<protein>
    <recommendedName>
        <fullName evidence="4">Lipoprotein</fullName>
    </recommendedName>
</protein>
<dbReference type="EMBL" id="JBHRXI010000016">
    <property type="protein sequence ID" value="MFC3615159.1"/>
    <property type="molecule type" value="Genomic_DNA"/>
</dbReference>
<dbReference type="Proteomes" id="UP001595629">
    <property type="component" value="Unassembled WGS sequence"/>
</dbReference>
<reference evidence="3" key="1">
    <citation type="journal article" date="2019" name="Int. J. Syst. Evol. Microbiol.">
        <title>The Global Catalogue of Microorganisms (GCM) 10K type strain sequencing project: providing services to taxonomists for standard genome sequencing and annotation.</title>
        <authorList>
            <consortium name="The Broad Institute Genomics Platform"/>
            <consortium name="The Broad Institute Genome Sequencing Center for Infectious Disease"/>
            <person name="Wu L."/>
            <person name="Ma J."/>
        </authorList>
    </citation>
    <scope>NUCLEOTIDE SEQUENCE [LARGE SCALE GENOMIC DNA]</scope>
    <source>
        <strain evidence="3">KCTC 42911</strain>
    </source>
</reference>
<evidence type="ECO:0000313" key="3">
    <source>
        <dbReference type="Proteomes" id="UP001595629"/>
    </source>
</evidence>
<dbReference type="PROSITE" id="PS51257">
    <property type="entry name" value="PROKAR_LIPOPROTEIN"/>
    <property type="match status" value="1"/>
</dbReference>
<organism evidence="2 3">
    <name type="scientific">Lutimaribacter marinistellae</name>
    <dbReference type="NCBI Taxonomy" id="1820329"/>
    <lineage>
        <taxon>Bacteria</taxon>
        <taxon>Pseudomonadati</taxon>
        <taxon>Pseudomonadota</taxon>
        <taxon>Alphaproteobacteria</taxon>
        <taxon>Rhodobacterales</taxon>
        <taxon>Roseobacteraceae</taxon>
        <taxon>Lutimaribacter</taxon>
    </lineage>
</organism>
<proteinExistence type="predicted"/>
<keyword evidence="1" id="KW-0732">Signal</keyword>
<feature type="signal peptide" evidence="1">
    <location>
        <begin position="1"/>
        <end position="18"/>
    </location>
</feature>
<feature type="chain" id="PRO_5046634278" description="Lipoprotein" evidence="1">
    <location>
        <begin position="19"/>
        <end position="47"/>
    </location>
</feature>
<sequence>MAKSIKFIAMVAFVGAVAACDNSPKEEFVIVDPEPISTEPVYTGKYK</sequence>